<evidence type="ECO:0000256" key="4">
    <source>
        <dbReference type="ARBA" id="ARBA00022737"/>
    </source>
</evidence>
<keyword evidence="2" id="KW-0637">Prenyltransferase</keyword>
<comment type="caution">
    <text evidence="5">The sequence shown here is derived from an EMBL/GenBank/DDBJ whole genome shotgun (WGS) entry which is preliminary data.</text>
</comment>
<evidence type="ECO:0000313" key="6">
    <source>
        <dbReference type="Proteomes" id="UP000076154"/>
    </source>
</evidence>
<dbReference type="PROSITE" id="PS51147">
    <property type="entry name" value="PFTA"/>
    <property type="match status" value="1"/>
</dbReference>
<keyword evidence="6" id="KW-1185">Reference proteome</keyword>
<dbReference type="InParanoid" id="A0A369JT37"/>
<organism evidence="5 6">
    <name type="scientific">Hypsizygus marmoreus</name>
    <name type="common">White beech mushroom</name>
    <name type="synonym">Agaricus marmoreus</name>
    <dbReference type="NCBI Taxonomy" id="39966"/>
    <lineage>
        <taxon>Eukaryota</taxon>
        <taxon>Fungi</taxon>
        <taxon>Dikarya</taxon>
        <taxon>Basidiomycota</taxon>
        <taxon>Agaricomycotina</taxon>
        <taxon>Agaricomycetes</taxon>
        <taxon>Agaricomycetidae</taxon>
        <taxon>Agaricales</taxon>
        <taxon>Tricholomatineae</taxon>
        <taxon>Lyophyllaceae</taxon>
        <taxon>Hypsizygus</taxon>
    </lineage>
</organism>
<gene>
    <name evidence="5" type="primary">PTAR1</name>
    <name evidence="5" type="ORF">Hypma_007574</name>
</gene>
<name>A0A369JT37_HYPMA</name>
<evidence type="ECO:0000256" key="3">
    <source>
        <dbReference type="ARBA" id="ARBA00022679"/>
    </source>
</evidence>
<proteinExistence type="inferred from homology"/>
<keyword evidence="3" id="KW-0808">Transferase</keyword>
<sequence length="355" mass="40880">MGPLDNQVQLIQKLAEILSHPPVSLEILPGGLEEWTSTDLVEESRRPTVEFPFIYLEGNLGIPKKVLYKLYMVAVHLFKLSRSISDLCWASTSVILLTNPAHQTALNAHKRLVLNGFLEPVKELEFTDLLFRGASECMKQSILWDYRRWLINRLYPVRLSMSNPNSTFRLWTTSGDLQPLPDIPPSVIIEEFNVIRKSCEGYPRNYHAWTHHYFVVDVLGVQLATQSTSSRIYYDILANEYNSLRLWINHHISDYSAMYHLCGLGRLLHDLELNCIHLRSGTLFPVVEDISLAEHALTLITSYPSHESLWMYLRGAIGLLPEGQRREVLQRIESLAPKSYYYRQFVAWAQLASIL</sequence>
<dbReference type="PANTHER" id="PTHR11129:SF3">
    <property type="entry name" value="PROTEIN PRENYLTRANSFERASE ALPHA SUBUNIT REPEAT-CONTAINING PROTEIN 1"/>
    <property type="match status" value="1"/>
</dbReference>
<dbReference type="AlphaFoldDB" id="A0A369JT37"/>
<dbReference type="PANTHER" id="PTHR11129">
    <property type="entry name" value="PROTEIN FARNESYLTRANSFERASE ALPHA SUBUNIT/RAB GERANYLGERANYL TRANSFERASE ALPHA SUBUNIT"/>
    <property type="match status" value="1"/>
</dbReference>
<accession>A0A369JT37</accession>
<keyword evidence="4" id="KW-0677">Repeat</keyword>
<dbReference type="Pfam" id="PF01239">
    <property type="entry name" value="PPTA"/>
    <property type="match status" value="1"/>
</dbReference>
<dbReference type="Gene3D" id="1.25.40.120">
    <property type="entry name" value="Protein prenylyltransferase"/>
    <property type="match status" value="1"/>
</dbReference>
<dbReference type="Proteomes" id="UP000076154">
    <property type="component" value="Unassembled WGS sequence"/>
</dbReference>
<comment type="similarity">
    <text evidence="1">Belongs to the protein prenyltransferase subunit alpha family.</text>
</comment>
<dbReference type="GO" id="GO:0005737">
    <property type="term" value="C:cytoplasm"/>
    <property type="evidence" value="ECO:0007669"/>
    <property type="project" value="TreeGrafter"/>
</dbReference>
<evidence type="ECO:0000256" key="1">
    <source>
        <dbReference type="ARBA" id="ARBA00006734"/>
    </source>
</evidence>
<dbReference type="OrthoDB" id="1924260at2759"/>
<dbReference type="InterPro" id="IPR002088">
    <property type="entry name" value="Prenyl_trans_a"/>
</dbReference>
<dbReference type="GO" id="GO:0008318">
    <property type="term" value="F:protein prenyltransferase activity"/>
    <property type="evidence" value="ECO:0007669"/>
    <property type="project" value="InterPro"/>
</dbReference>
<reference evidence="5" key="1">
    <citation type="submission" date="2018-04" db="EMBL/GenBank/DDBJ databases">
        <title>Whole genome sequencing of Hypsizygus marmoreus.</title>
        <authorList>
            <person name="Choi I.-G."/>
            <person name="Min B."/>
            <person name="Kim J.-G."/>
            <person name="Kim S."/>
            <person name="Oh Y.-L."/>
            <person name="Kong W.-S."/>
            <person name="Park H."/>
            <person name="Jeong J."/>
            <person name="Song E.-S."/>
        </authorList>
    </citation>
    <scope>NUCLEOTIDE SEQUENCE [LARGE SCALE GENOMIC DNA]</scope>
    <source>
        <strain evidence="5">51987-8</strain>
    </source>
</reference>
<protein>
    <submittedName>
        <fullName evidence="5">Protein prenyltransferase alpha subunit repeat-containing protein 1</fullName>
    </submittedName>
</protein>
<evidence type="ECO:0000313" key="5">
    <source>
        <dbReference type="EMBL" id="RDB25459.1"/>
    </source>
</evidence>
<dbReference type="EMBL" id="LUEZ02000041">
    <property type="protein sequence ID" value="RDB25459.1"/>
    <property type="molecule type" value="Genomic_DNA"/>
</dbReference>
<dbReference type="SUPFAM" id="SSF48439">
    <property type="entry name" value="Protein prenylyltransferase"/>
    <property type="match status" value="1"/>
</dbReference>
<evidence type="ECO:0000256" key="2">
    <source>
        <dbReference type="ARBA" id="ARBA00022602"/>
    </source>
</evidence>